<evidence type="ECO:0000313" key="2">
    <source>
        <dbReference type="Proteomes" id="UP001217918"/>
    </source>
</evidence>
<dbReference type="AlphaFoldDB" id="A0AAD9MBU8"/>
<comment type="caution">
    <text evidence="1">The sequence shown here is derived from an EMBL/GenBank/DDBJ whole genome shotgun (WGS) entry which is preliminary data.</text>
</comment>
<organism evidence="1 2">
    <name type="scientific">Phyllachora maydis</name>
    <dbReference type="NCBI Taxonomy" id="1825666"/>
    <lineage>
        <taxon>Eukaryota</taxon>
        <taxon>Fungi</taxon>
        <taxon>Dikarya</taxon>
        <taxon>Ascomycota</taxon>
        <taxon>Pezizomycotina</taxon>
        <taxon>Sordariomycetes</taxon>
        <taxon>Sordariomycetidae</taxon>
        <taxon>Phyllachorales</taxon>
        <taxon>Phyllachoraceae</taxon>
        <taxon>Phyllachora</taxon>
    </lineage>
</organism>
<name>A0AAD9MBU8_9PEZI</name>
<gene>
    <name evidence="1" type="ORF">P8C59_005032</name>
</gene>
<protein>
    <submittedName>
        <fullName evidence="1">Uncharacterized protein</fullName>
    </submittedName>
</protein>
<dbReference type="EMBL" id="JAQQPM010000004">
    <property type="protein sequence ID" value="KAK2070547.1"/>
    <property type="molecule type" value="Genomic_DNA"/>
</dbReference>
<accession>A0AAD9MBU8</accession>
<dbReference type="Proteomes" id="UP001217918">
    <property type="component" value="Unassembled WGS sequence"/>
</dbReference>
<evidence type="ECO:0000313" key="1">
    <source>
        <dbReference type="EMBL" id="KAK2070547.1"/>
    </source>
</evidence>
<reference evidence="1" key="1">
    <citation type="journal article" date="2023" name="Mol. Plant Microbe Interact.">
        <title>Elucidating the Obligate Nature and Biological Capacity of an Invasive Fungal Corn Pathogen.</title>
        <authorList>
            <person name="MacCready J.S."/>
            <person name="Roggenkamp E.M."/>
            <person name="Gdanetz K."/>
            <person name="Chilvers M.I."/>
        </authorList>
    </citation>
    <scope>NUCLEOTIDE SEQUENCE</scope>
    <source>
        <strain evidence="1">PM02</strain>
    </source>
</reference>
<proteinExistence type="predicted"/>
<keyword evidence="2" id="KW-1185">Reference proteome</keyword>
<sequence length="114" mass="12586">MSVSHLPEDVGANDGLAVNLKHLPDATDAYRLSAGHDLFDMSEGIEGSLKGQDAKLERNSVQRDGEASVLNFNTFRDVGSLLRRCFLSRHIHNSRLLLPFIAEKKSRPSILIGM</sequence>